<organism evidence="2 3">
    <name type="scientific">Arabis alpina</name>
    <name type="common">Alpine rock-cress</name>
    <dbReference type="NCBI Taxonomy" id="50452"/>
    <lineage>
        <taxon>Eukaryota</taxon>
        <taxon>Viridiplantae</taxon>
        <taxon>Streptophyta</taxon>
        <taxon>Embryophyta</taxon>
        <taxon>Tracheophyta</taxon>
        <taxon>Spermatophyta</taxon>
        <taxon>Magnoliopsida</taxon>
        <taxon>eudicotyledons</taxon>
        <taxon>Gunneridae</taxon>
        <taxon>Pentapetalae</taxon>
        <taxon>rosids</taxon>
        <taxon>malvids</taxon>
        <taxon>Brassicales</taxon>
        <taxon>Brassicaceae</taxon>
        <taxon>Arabideae</taxon>
        <taxon>Arabis</taxon>
    </lineage>
</organism>
<dbReference type="Proteomes" id="UP000029120">
    <property type="component" value="Unassembled WGS sequence"/>
</dbReference>
<keyword evidence="1" id="KW-0812">Transmembrane</keyword>
<evidence type="ECO:0000256" key="1">
    <source>
        <dbReference type="SAM" id="Phobius"/>
    </source>
</evidence>
<evidence type="ECO:0000313" key="3">
    <source>
        <dbReference type="Proteomes" id="UP000029120"/>
    </source>
</evidence>
<protein>
    <submittedName>
        <fullName evidence="2">Uncharacterized protein</fullName>
    </submittedName>
</protein>
<dbReference type="InterPro" id="IPR009091">
    <property type="entry name" value="RCC1/BLIP-II"/>
</dbReference>
<proteinExistence type="predicted"/>
<dbReference type="AlphaFoldDB" id="A0A087G2Q2"/>
<accession>A0A087G2Q2</accession>
<dbReference type="eggNOG" id="KOG1426">
    <property type="taxonomic scope" value="Eukaryota"/>
</dbReference>
<name>A0A087G2Q2_ARAAL</name>
<sequence>MAASCGNNRVLGSYVKRIACGGRHSTDTGALLTFGWGLYGQVSTTDPWLSVLNICLKLECDSCFRLYVVLAIECQGKIIIIVLNYCFLYIYIKT</sequence>
<keyword evidence="1" id="KW-0472">Membrane</keyword>
<dbReference type="EMBL" id="KL971710">
    <property type="protein sequence ID" value="KFK24154.1"/>
    <property type="molecule type" value="Genomic_DNA"/>
</dbReference>
<reference evidence="3" key="1">
    <citation type="journal article" date="2015" name="Nat. Plants">
        <title>Genome expansion of Arabis alpina linked with retrotransposition and reduced symmetric DNA methylation.</title>
        <authorList>
            <person name="Willing E.M."/>
            <person name="Rawat V."/>
            <person name="Mandakova T."/>
            <person name="Maumus F."/>
            <person name="James G.V."/>
            <person name="Nordstroem K.J."/>
            <person name="Becker C."/>
            <person name="Warthmann N."/>
            <person name="Chica C."/>
            <person name="Szarzynska B."/>
            <person name="Zytnicki M."/>
            <person name="Albani M.C."/>
            <person name="Kiefer C."/>
            <person name="Bergonzi S."/>
            <person name="Castaings L."/>
            <person name="Mateos J.L."/>
            <person name="Berns M.C."/>
            <person name="Bujdoso N."/>
            <person name="Piofczyk T."/>
            <person name="de Lorenzo L."/>
            <person name="Barrero-Sicilia C."/>
            <person name="Mateos I."/>
            <person name="Piednoel M."/>
            <person name="Hagmann J."/>
            <person name="Chen-Min-Tao R."/>
            <person name="Iglesias-Fernandez R."/>
            <person name="Schuster S.C."/>
            <person name="Alonso-Blanco C."/>
            <person name="Roudier F."/>
            <person name="Carbonero P."/>
            <person name="Paz-Ares J."/>
            <person name="Davis S.J."/>
            <person name="Pecinka A."/>
            <person name="Quesneville H."/>
            <person name="Colot V."/>
            <person name="Lysak M.A."/>
            <person name="Weigel D."/>
            <person name="Coupland G."/>
            <person name="Schneeberger K."/>
        </authorList>
    </citation>
    <scope>NUCLEOTIDE SEQUENCE [LARGE SCALE GENOMIC DNA]</scope>
    <source>
        <strain evidence="3">cv. Pajares</strain>
    </source>
</reference>
<evidence type="ECO:0000313" key="2">
    <source>
        <dbReference type="EMBL" id="KFK24154.1"/>
    </source>
</evidence>
<keyword evidence="3" id="KW-1185">Reference proteome</keyword>
<dbReference type="Gramene" id="KFK24154">
    <property type="protein sequence ID" value="KFK24154"/>
    <property type="gene ID" value="AALP_AAs66082U000100"/>
</dbReference>
<dbReference type="SUPFAM" id="SSF50985">
    <property type="entry name" value="RCC1/BLIP-II"/>
    <property type="match status" value="1"/>
</dbReference>
<keyword evidence="1" id="KW-1133">Transmembrane helix</keyword>
<gene>
    <name evidence="2" type="ORF">AALP_AAs66082U000100</name>
</gene>
<dbReference type="OrthoDB" id="10508576at2759"/>
<feature type="transmembrane region" description="Helical" evidence="1">
    <location>
        <begin position="66"/>
        <end position="92"/>
    </location>
</feature>